<organism evidence="4 5">
    <name type="scientific">Diatrype stigma</name>
    <dbReference type="NCBI Taxonomy" id="117547"/>
    <lineage>
        <taxon>Eukaryota</taxon>
        <taxon>Fungi</taxon>
        <taxon>Dikarya</taxon>
        <taxon>Ascomycota</taxon>
        <taxon>Pezizomycotina</taxon>
        <taxon>Sordariomycetes</taxon>
        <taxon>Xylariomycetidae</taxon>
        <taxon>Xylariales</taxon>
        <taxon>Diatrypaceae</taxon>
        <taxon>Diatrype</taxon>
    </lineage>
</organism>
<gene>
    <name evidence="4" type="ORF">SLS62_010068</name>
</gene>
<dbReference type="EMBL" id="JAKJXP020000116">
    <property type="protein sequence ID" value="KAK7744765.1"/>
    <property type="molecule type" value="Genomic_DNA"/>
</dbReference>
<dbReference type="InterPro" id="IPR029058">
    <property type="entry name" value="AB_hydrolase_fold"/>
</dbReference>
<evidence type="ECO:0000313" key="4">
    <source>
        <dbReference type="EMBL" id="KAK7744765.1"/>
    </source>
</evidence>
<protein>
    <recommendedName>
        <fullName evidence="3">AB hydrolase-1 domain-containing protein</fullName>
    </recommendedName>
</protein>
<dbReference type="PANTHER" id="PTHR43329">
    <property type="entry name" value="EPOXIDE HYDROLASE"/>
    <property type="match status" value="1"/>
</dbReference>
<dbReference type="Pfam" id="PF00561">
    <property type="entry name" value="Abhydrolase_1"/>
    <property type="match status" value="1"/>
</dbReference>
<keyword evidence="5" id="KW-1185">Reference proteome</keyword>
<dbReference type="InterPro" id="IPR000639">
    <property type="entry name" value="Epox_hydrolase-like"/>
</dbReference>
<dbReference type="PRINTS" id="PR00412">
    <property type="entry name" value="EPOXHYDRLASE"/>
</dbReference>
<proteinExistence type="inferred from homology"/>
<evidence type="ECO:0000256" key="1">
    <source>
        <dbReference type="ARBA" id="ARBA00022801"/>
    </source>
</evidence>
<comment type="caution">
    <text evidence="4">The sequence shown here is derived from an EMBL/GenBank/DDBJ whole genome shotgun (WGS) entry which is preliminary data.</text>
</comment>
<accession>A0AAN9UAX4</accession>
<comment type="similarity">
    <text evidence="2">Belongs to the AB hydrolase superfamily. Epoxide hydrolase family.</text>
</comment>
<dbReference type="Proteomes" id="UP001320420">
    <property type="component" value="Unassembled WGS sequence"/>
</dbReference>
<dbReference type="SUPFAM" id="SSF53474">
    <property type="entry name" value="alpha/beta-Hydrolases"/>
    <property type="match status" value="1"/>
</dbReference>
<dbReference type="Gene3D" id="3.40.50.1820">
    <property type="entry name" value="alpha/beta hydrolase"/>
    <property type="match status" value="1"/>
</dbReference>
<sequence>MDTLEHKTVTTSRGFTYSYYISQPTSSKPPLLLQHGFPDDARIWDGIVARLAEYRLVVPDLLGYSGTSKPTDPTAYGYDGMAQDLIEILDAEGIKKVVSVGHDFGSMVAQRLYNFHRDRVEALILLTVPYLLPPESPPDLEEINARAETLFGYPAVAYQEFFVTDEAPAILKAHVDRLYDGSHGAPAGWMREIFCTRGATRKWLLDEERKVELLNYAQDPALRQSFIERFQRDGFEGPVCYYKAGNSTVQYDALKGLTKEQLTVQVPVLYIGCTQDAVCLPVLIQAAKQGGFLPDLEEAIIDSHHWPTLEKPDEVAELILSFLERRFAS</sequence>
<name>A0AAN9UAX4_9PEZI</name>
<dbReference type="GO" id="GO:0016787">
    <property type="term" value="F:hydrolase activity"/>
    <property type="evidence" value="ECO:0007669"/>
    <property type="project" value="UniProtKB-KW"/>
</dbReference>
<reference evidence="4 5" key="1">
    <citation type="submission" date="2024-02" db="EMBL/GenBank/DDBJ databases">
        <title>De novo assembly and annotation of 12 fungi associated with fruit tree decline syndrome in Ontario, Canada.</title>
        <authorList>
            <person name="Sulman M."/>
            <person name="Ellouze W."/>
            <person name="Ilyukhin E."/>
        </authorList>
    </citation>
    <scope>NUCLEOTIDE SEQUENCE [LARGE SCALE GENOMIC DNA]</scope>
    <source>
        <strain evidence="4 5">M11/M66-122</strain>
    </source>
</reference>
<dbReference type="InterPro" id="IPR000073">
    <property type="entry name" value="AB_hydrolase_1"/>
</dbReference>
<dbReference type="AlphaFoldDB" id="A0AAN9UAX4"/>
<feature type="domain" description="AB hydrolase-1" evidence="3">
    <location>
        <begin position="29"/>
        <end position="312"/>
    </location>
</feature>
<keyword evidence="1" id="KW-0378">Hydrolase</keyword>
<evidence type="ECO:0000313" key="5">
    <source>
        <dbReference type="Proteomes" id="UP001320420"/>
    </source>
</evidence>
<evidence type="ECO:0000256" key="2">
    <source>
        <dbReference type="ARBA" id="ARBA00038334"/>
    </source>
</evidence>
<evidence type="ECO:0000259" key="3">
    <source>
        <dbReference type="Pfam" id="PF00561"/>
    </source>
</evidence>